<dbReference type="InterPro" id="IPR025202">
    <property type="entry name" value="PLD-like_dom"/>
</dbReference>
<feature type="domain" description="PLD phosphodiesterase" evidence="13">
    <location>
        <begin position="209"/>
        <end position="236"/>
    </location>
</feature>
<accession>A0A3T0N2S2</accession>
<dbReference type="PANTHER" id="PTHR21248">
    <property type="entry name" value="CARDIOLIPIN SYNTHASE"/>
    <property type="match status" value="1"/>
</dbReference>
<evidence type="ECO:0000256" key="11">
    <source>
        <dbReference type="NCBIfam" id="TIGR04265"/>
    </source>
</evidence>
<keyword evidence="7 12" id="KW-0812">Transmembrane</keyword>
<evidence type="ECO:0000256" key="1">
    <source>
        <dbReference type="ARBA" id="ARBA00003145"/>
    </source>
</evidence>
<feature type="domain" description="PLD phosphodiesterase" evidence="13">
    <location>
        <begin position="386"/>
        <end position="413"/>
    </location>
</feature>
<evidence type="ECO:0000256" key="7">
    <source>
        <dbReference type="ARBA" id="ARBA00022692"/>
    </source>
</evidence>
<keyword evidence="10 12" id="KW-0472">Membrane</keyword>
<evidence type="ECO:0000256" key="8">
    <source>
        <dbReference type="ARBA" id="ARBA00022737"/>
    </source>
</evidence>
<dbReference type="InterPro" id="IPR022924">
    <property type="entry name" value="Cardiolipin_synthase"/>
</dbReference>
<keyword evidence="15" id="KW-1185">Reference proteome</keyword>
<keyword evidence="6" id="KW-0808">Transferase</keyword>
<dbReference type="OrthoDB" id="9762009at2"/>
<dbReference type="CDD" id="cd09155">
    <property type="entry name" value="PLDc_PaCLS_like_1"/>
    <property type="match status" value="1"/>
</dbReference>
<dbReference type="SMART" id="SM00155">
    <property type="entry name" value="PLDc"/>
    <property type="match status" value="2"/>
</dbReference>
<evidence type="ECO:0000256" key="5">
    <source>
        <dbReference type="ARBA" id="ARBA00022525"/>
    </source>
</evidence>
<dbReference type="InterPro" id="IPR001736">
    <property type="entry name" value="PLipase_D/transphosphatidylase"/>
</dbReference>
<dbReference type="PROSITE" id="PS50035">
    <property type="entry name" value="PLD"/>
    <property type="match status" value="2"/>
</dbReference>
<dbReference type="PANTHER" id="PTHR21248:SF22">
    <property type="entry name" value="PHOSPHOLIPASE D"/>
    <property type="match status" value="1"/>
</dbReference>
<organism evidence="14 15">
    <name type="scientific">Parasedimentitalea marina</name>
    <dbReference type="NCBI Taxonomy" id="2483033"/>
    <lineage>
        <taxon>Bacteria</taxon>
        <taxon>Pseudomonadati</taxon>
        <taxon>Pseudomonadota</taxon>
        <taxon>Alphaproteobacteria</taxon>
        <taxon>Rhodobacterales</taxon>
        <taxon>Paracoccaceae</taxon>
        <taxon>Parasedimentitalea</taxon>
    </lineage>
</organism>
<protein>
    <recommendedName>
        <fullName evidence="11">Cardiolipin synthase</fullName>
        <ecNumber evidence="11">2.7.8.-</ecNumber>
    </recommendedName>
</protein>
<evidence type="ECO:0000256" key="12">
    <source>
        <dbReference type="SAM" id="Phobius"/>
    </source>
</evidence>
<name>A0A3T0N2S2_9RHOB</name>
<comment type="function">
    <text evidence="1">Could be a virulence factor.</text>
</comment>
<dbReference type="GO" id="GO:0005886">
    <property type="term" value="C:plasma membrane"/>
    <property type="evidence" value="ECO:0007669"/>
    <property type="project" value="UniProtKB-SubCell"/>
</dbReference>
<keyword evidence="4" id="KW-1003">Cell membrane</keyword>
<dbReference type="NCBIfam" id="TIGR04265">
    <property type="entry name" value="bac_cardiolipin"/>
    <property type="match status" value="1"/>
</dbReference>
<keyword evidence="5" id="KW-0964">Secreted</keyword>
<dbReference type="Proteomes" id="UP000283063">
    <property type="component" value="Chromosome"/>
</dbReference>
<dbReference type="AlphaFoldDB" id="A0A3T0N2S2"/>
<evidence type="ECO:0000256" key="6">
    <source>
        <dbReference type="ARBA" id="ARBA00022679"/>
    </source>
</evidence>
<dbReference type="GO" id="GO:0008808">
    <property type="term" value="F:cardiolipin synthase activity"/>
    <property type="evidence" value="ECO:0007669"/>
    <property type="project" value="UniProtKB-UniRule"/>
</dbReference>
<proteinExistence type="predicted"/>
<dbReference type="EMBL" id="CP033219">
    <property type="protein sequence ID" value="AZV78304.1"/>
    <property type="molecule type" value="Genomic_DNA"/>
</dbReference>
<dbReference type="Gene3D" id="3.30.870.10">
    <property type="entry name" value="Endonuclease Chain A"/>
    <property type="match status" value="2"/>
</dbReference>
<dbReference type="EC" id="2.7.8.-" evidence="11"/>
<evidence type="ECO:0000259" key="13">
    <source>
        <dbReference type="PROSITE" id="PS50035"/>
    </source>
</evidence>
<evidence type="ECO:0000313" key="15">
    <source>
        <dbReference type="Proteomes" id="UP000283063"/>
    </source>
</evidence>
<dbReference type="RefSeq" id="WP_127750954.1">
    <property type="nucleotide sequence ID" value="NZ_CP033219.1"/>
</dbReference>
<evidence type="ECO:0000256" key="4">
    <source>
        <dbReference type="ARBA" id="ARBA00022475"/>
    </source>
</evidence>
<dbReference type="Pfam" id="PF13091">
    <property type="entry name" value="PLDc_2"/>
    <property type="match status" value="2"/>
</dbReference>
<sequence length="472" mass="52470">MLSITLSSLFILTMWTAAGLSALSAARTARTPQGAMGWVVFLLALPIVALPAYMFFGHHRFKNYRAARLQSERAVQGIKTFAQNYSVAPEQMAINPNPFESVAGLPICRGNGFDLLIDGEAAFRSIFQAIDEAHDYVLVQFYIVRDDVLGRRLRDHMIAAAQRGVAVWFMTDAVGSHALPHSYSLGLQAAGVNLVDPGTRRGPKHRFLLNFRNHRKTVIIDGKIGFTGGLNVGDEYIGKDPTFGPWRDTNVRISGPVVLQLQLTFAEDWHWVTDEPLLELLNWTAHISSQDLAALVIATGPGDNTTETGSMMYFSAISAAKHRVWIGSPYFVPDLDVVAALKHAALKGIDVRILLPDIIDHYAPWLAAYSYFDDLRAAGVRIFRYKPGFMHQKVILVDETFAGIGTTNLDNRSFRLNFEAMAFFFDIMVAQQVSEMLKIDFSRSDEITKGLEQQKLLIRLAAPVARLFAPVL</sequence>
<dbReference type="GO" id="GO:0005576">
    <property type="term" value="C:extracellular region"/>
    <property type="evidence" value="ECO:0007669"/>
    <property type="project" value="UniProtKB-SubCell"/>
</dbReference>
<evidence type="ECO:0000256" key="2">
    <source>
        <dbReference type="ARBA" id="ARBA00004236"/>
    </source>
</evidence>
<evidence type="ECO:0000256" key="10">
    <source>
        <dbReference type="ARBA" id="ARBA00023136"/>
    </source>
</evidence>
<feature type="transmembrane region" description="Helical" evidence="12">
    <location>
        <begin position="35"/>
        <end position="56"/>
    </location>
</feature>
<evidence type="ECO:0000256" key="3">
    <source>
        <dbReference type="ARBA" id="ARBA00004613"/>
    </source>
</evidence>
<comment type="subcellular location">
    <subcellularLocation>
        <location evidence="2">Cell membrane</location>
    </subcellularLocation>
    <subcellularLocation>
        <location evidence="3">Secreted</location>
    </subcellularLocation>
</comment>
<dbReference type="SUPFAM" id="SSF56024">
    <property type="entry name" value="Phospholipase D/nuclease"/>
    <property type="match status" value="2"/>
</dbReference>
<dbReference type="GO" id="GO:0032049">
    <property type="term" value="P:cardiolipin biosynthetic process"/>
    <property type="evidence" value="ECO:0007669"/>
    <property type="project" value="UniProtKB-UniRule"/>
</dbReference>
<gene>
    <name evidence="14" type="primary">cls</name>
    <name evidence="14" type="ORF">EBB79_10735</name>
</gene>
<evidence type="ECO:0000313" key="14">
    <source>
        <dbReference type="EMBL" id="AZV78304.1"/>
    </source>
</evidence>
<keyword evidence="9 12" id="KW-1133">Transmembrane helix</keyword>
<reference evidence="14 15" key="1">
    <citation type="submission" date="2018-10" db="EMBL/GenBank/DDBJ databases">
        <title>Parasedimentitalea marina sp. nov., a psychrophilic bacterium isolated from deep seawater of the New Britain Trench.</title>
        <authorList>
            <person name="Cao J."/>
        </authorList>
    </citation>
    <scope>NUCLEOTIDE SEQUENCE [LARGE SCALE GENOMIC DNA]</scope>
    <source>
        <strain evidence="14 15">W43</strain>
    </source>
</reference>
<keyword evidence="8" id="KW-0677">Repeat</keyword>
<dbReference type="KEGG" id="sedi:EBB79_10735"/>
<evidence type="ECO:0000256" key="9">
    <source>
        <dbReference type="ARBA" id="ARBA00022989"/>
    </source>
</evidence>